<dbReference type="Proteomes" id="UP000008544">
    <property type="component" value="Chromosome"/>
</dbReference>
<dbReference type="OrthoDB" id="573854at2"/>
<dbReference type="EMBL" id="CP000860">
    <property type="protein sequence ID" value="ACA59417.1"/>
    <property type="molecule type" value="Genomic_DNA"/>
</dbReference>
<reference evidence="2" key="1">
    <citation type="submission" date="2007-10" db="EMBL/GenBank/DDBJ databases">
        <title>Complete sequence of chromosome of Desulforudis audaxviator MP104C.</title>
        <authorList>
            <person name="Copeland A."/>
            <person name="Lucas S."/>
            <person name="Lapidus A."/>
            <person name="Barry K."/>
            <person name="Glavina del Rio T."/>
            <person name="Dalin E."/>
            <person name="Tice H."/>
            <person name="Bruce D."/>
            <person name="Pitluck S."/>
            <person name="Lowry S.R."/>
            <person name="Larimer F."/>
            <person name="Land M.L."/>
            <person name="Hauser L."/>
            <person name="Kyrpides N."/>
            <person name="Ivanova N.N."/>
            <person name="Richardson P."/>
        </authorList>
    </citation>
    <scope>NUCLEOTIDE SEQUENCE [LARGE SCALE GENOMIC DNA]</scope>
    <source>
        <strain evidence="2">MP104C</strain>
    </source>
</reference>
<dbReference type="SUPFAM" id="SSF54786">
    <property type="entry name" value="YcfA/nrd intein domain"/>
    <property type="match status" value="1"/>
</dbReference>
<dbReference type="SUPFAM" id="SSF143100">
    <property type="entry name" value="TTHA1013/TTHA0281-like"/>
    <property type="match status" value="1"/>
</dbReference>
<accession>B1I339</accession>
<proteinExistence type="predicted"/>
<name>B1I339_DESAP</name>
<reference evidence="1 2" key="2">
    <citation type="journal article" date="2008" name="Science">
        <title>Environmental genomics reveals a single-species ecosystem deep within Earth.</title>
        <authorList>
            <person name="Chivian D."/>
            <person name="Brodie E.L."/>
            <person name="Alm E.J."/>
            <person name="Culley D.E."/>
            <person name="Dehal P.S."/>
            <person name="Desantis T.Z."/>
            <person name="Gihring T.M."/>
            <person name="Lapidus A."/>
            <person name="Lin L.H."/>
            <person name="Lowry S.R."/>
            <person name="Moser D.P."/>
            <person name="Richardson P.M."/>
            <person name="Southam G."/>
            <person name="Wanger G."/>
            <person name="Pratt L.M."/>
            <person name="Andersen G.L."/>
            <person name="Hazen T.C."/>
            <person name="Brockman F.J."/>
            <person name="Arkin A.P."/>
            <person name="Onstott T.C."/>
        </authorList>
    </citation>
    <scope>NUCLEOTIDE SEQUENCE [LARGE SCALE GENOMIC DNA]</scope>
    <source>
        <strain evidence="1 2">MP104C</strain>
    </source>
</reference>
<evidence type="ECO:0000313" key="2">
    <source>
        <dbReference type="Proteomes" id="UP000008544"/>
    </source>
</evidence>
<dbReference type="HOGENOM" id="CLU_1892812_0_0_9"/>
<keyword evidence="2" id="KW-1185">Reference proteome</keyword>
<organism evidence="1 2">
    <name type="scientific">Desulforudis audaxviator (strain MP104C)</name>
    <dbReference type="NCBI Taxonomy" id="477974"/>
    <lineage>
        <taxon>Bacteria</taxon>
        <taxon>Bacillati</taxon>
        <taxon>Bacillota</taxon>
        <taxon>Clostridia</taxon>
        <taxon>Thermoanaerobacterales</taxon>
        <taxon>Candidatus Desulforudaceae</taxon>
        <taxon>Candidatus Desulforudis</taxon>
    </lineage>
</organism>
<sequence>MFNEEPPEAGDRRYTIVVTGDGEFLVGTCVELGVSAQGGTREGCLENLREAIALFLDDEPIVLPAKVVKALTAAGYHGVNKRGRHIKFRKYGSRPDTLVLPNETRLARHFIDLVCARTGCSPEELQGPGNGTES</sequence>
<dbReference type="InterPro" id="IPR035069">
    <property type="entry name" value="TTHA1013/TTHA0281-like"/>
</dbReference>
<dbReference type="KEGG" id="dau:Daud_0904"/>
<evidence type="ECO:0008006" key="3">
    <source>
        <dbReference type="Google" id="ProtNLM"/>
    </source>
</evidence>
<dbReference type="RefSeq" id="WP_012302003.1">
    <property type="nucleotide sequence ID" value="NC_010424.1"/>
</dbReference>
<dbReference type="AlphaFoldDB" id="B1I339"/>
<evidence type="ECO:0000313" key="1">
    <source>
        <dbReference type="EMBL" id="ACA59417.1"/>
    </source>
</evidence>
<dbReference type="STRING" id="477974.Daud_0904"/>
<gene>
    <name evidence="1" type="ordered locus">Daud_0904</name>
</gene>
<dbReference type="Gene3D" id="3.30.160.250">
    <property type="match status" value="1"/>
</dbReference>
<dbReference type="eggNOG" id="COG1598">
    <property type="taxonomic scope" value="Bacteria"/>
</dbReference>
<protein>
    <recommendedName>
        <fullName evidence="3">Type II toxin-antitoxin system HicB family antitoxin</fullName>
    </recommendedName>
</protein>